<organism evidence="9 10">
    <name type="scientific">Aphis craccivora</name>
    <name type="common">Cowpea aphid</name>
    <dbReference type="NCBI Taxonomy" id="307492"/>
    <lineage>
        <taxon>Eukaryota</taxon>
        <taxon>Metazoa</taxon>
        <taxon>Ecdysozoa</taxon>
        <taxon>Arthropoda</taxon>
        <taxon>Hexapoda</taxon>
        <taxon>Insecta</taxon>
        <taxon>Pterygota</taxon>
        <taxon>Neoptera</taxon>
        <taxon>Paraneoptera</taxon>
        <taxon>Hemiptera</taxon>
        <taxon>Sternorrhyncha</taxon>
        <taxon>Aphidomorpha</taxon>
        <taxon>Aphidoidea</taxon>
        <taxon>Aphididae</taxon>
        <taxon>Aphidini</taxon>
        <taxon>Aphis</taxon>
        <taxon>Aphis</taxon>
    </lineage>
</organism>
<evidence type="ECO:0000256" key="6">
    <source>
        <dbReference type="PROSITE-ProRule" id="PRU00309"/>
    </source>
</evidence>
<evidence type="ECO:0000256" key="2">
    <source>
        <dbReference type="ARBA" id="ARBA00022723"/>
    </source>
</evidence>
<name>A0A6G0VUN4_APHCR</name>
<dbReference type="Pfam" id="PF05485">
    <property type="entry name" value="THAP"/>
    <property type="match status" value="1"/>
</dbReference>
<dbReference type="PANTHER" id="PTHR23080:SF133">
    <property type="entry name" value="SI:CH211-262I1.5-RELATED"/>
    <property type="match status" value="1"/>
</dbReference>
<dbReference type="InterPro" id="IPR038441">
    <property type="entry name" value="THAP_Znf_sf"/>
</dbReference>
<dbReference type="Pfam" id="PF13613">
    <property type="entry name" value="HTH_Tnp_4"/>
    <property type="match status" value="1"/>
</dbReference>
<evidence type="ECO:0000313" key="10">
    <source>
        <dbReference type="Proteomes" id="UP000478052"/>
    </source>
</evidence>
<evidence type="ECO:0000256" key="4">
    <source>
        <dbReference type="ARBA" id="ARBA00022833"/>
    </source>
</evidence>
<proteinExistence type="predicted"/>
<evidence type="ECO:0000256" key="1">
    <source>
        <dbReference type="ARBA" id="ARBA00001968"/>
    </source>
</evidence>
<dbReference type="PANTHER" id="PTHR23080">
    <property type="entry name" value="THAP DOMAIN PROTEIN"/>
    <property type="match status" value="1"/>
</dbReference>
<feature type="coiled-coil region" evidence="7">
    <location>
        <begin position="125"/>
        <end position="152"/>
    </location>
</feature>
<comment type="cofactor">
    <cofactor evidence="1">
        <name>a divalent metal cation</name>
        <dbReference type="ChEBI" id="CHEBI:60240"/>
    </cofactor>
</comment>
<dbReference type="EMBL" id="VUJU01011647">
    <property type="protein sequence ID" value="KAF0710466.1"/>
    <property type="molecule type" value="Genomic_DNA"/>
</dbReference>
<gene>
    <name evidence="9" type="ORF">FWK35_00036032</name>
</gene>
<keyword evidence="10" id="KW-1185">Reference proteome</keyword>
<dbReference type="Pfam" id="PF13359">
    <property type="entry name" value="DDE_Tnp_4"/>
    <property type="match status" value="1"/>
</dbReference>
<dbReference type="AlphaFoldDB" id="A0A6G0VUN4"/>
<dbReference type="GO" id="GO:0003677">
    <property type="term" value="F:DNA binding"/>
    <property type="evidence" value="ECO:0007669"/>
    <property type="project" value="UniProtKB-UniRule"/>
</dbReference>
<feature type="non-terminal residue" evidence="9">
    <location>
        <position position="1"/>
    </location>
</feature>
<keyword evidence="3 6" id="KW-0863">Zinc-finger</keyword>
<dbReference type="InterPro" id="IPR006612">
    <property type="entry name" value="THAP_Znf"/>
</dbReference>
<accession>A0A6G0VUN4</accession>
<keyword evidence="7" id="KW-0175">Coiled coil</keyword>
<reference evidence="9 10" key="1">
    <citation type="submission" date="2019-08" db="EMBL/GenBank/DDBJ databases">
        <title>Whole genome of Aphis craccivora.</title>
        <authorList>
            <person name="Voronova N.V."/>
            <person name="Shulinski R.S."/>
            <person name="Bandarenka Y.V."/>
            <person name="Zhorov D.G."/>
            <person name="Warner D."/>
        </authorList>
    </citation>
    <scope>NUCLEOTIDE SEQUENCE [LARGE SCALE GENOMIC DNA]</scope>
    <source>
        <strain evidence="9">180601</strain>
        <tissue evidence="9">Whole Body</tissue>
    </source>
</reference>
<dbReference type="OrthoDB" id="6582105at2759"/>
<dbReference type="InterPro" id="IPR027805">
    <property type="entry name" value="Transposase_HTH_dom"/>
</dbReference>
<dbReference type="Proteomes" id="UP000478052">
    <property type="component" value="Unassembled WGS sequence"/>
</dbReference>
<keyword evidence="5 6" id="KW-0238">DNA-binding</keyword>
<keyword evidence="2" id="KW-0479">Metal-binding</keyword>
<evidence type="ECO:0000256" key="3">
    <source>
        <dbReference type="ARBA" id="ARBA00022771"/>
    </source>
</evidence>
<keyword evidence="4" id="KW-0862">Zinc</keyword>
<comment type="caution">
    <text evidence="9">The sequence shown here is derived from an EMBL/GenBank/DDBJ whole genome shotgun (WGS) entry which is preliminary data.</text>
</comment>
<evidence type="ECO:0000256" key="7">
    <source>
        <dbReference type="SAM" id="Coils"/>
    </source>
</evidence>
<dbReference type="InterPro" id="IPR027806">
    <property type="entry name" value="HARBI1_dom"/>
</dbReference>
<evidence type="ECO:0000259" key="8">
    <source>
        <dbReference type="PROSITE" id="PS50950"/>
    </source>
</evidence>
<protein>
    <recommendedName>
        <fullName evidence="8">THAP-type domain-containing protein</fullName>
    </recommendedName>
</protein>
<dbReference type="Gene3D" id="6.20.210.20">
    <property type="entry name" value="THAP domain"/>
    <property type="match status" value="1"/>
</dbReference>
<dbReference type="SUPFAM" id="SSF57716">
    <property type="entry name" value="Glucocorticoid receptor-like (DNA-binding domain)"/>
    <property type="match status" value="1"/>
</dbReference>
<evidence type="ECO:0000256" key="5">
    <source>
        <dbReference type="ARBA" id="ARBA00023125"/>
    </source>
</evidence>
<sequence length="456" mass="51974">CWVPLCSHISNREDCKFFRFPADDVLRNNWAKAVRRSDAIPTKNTKICNCHFKEGLKINGPSIFSWNKNSHFNFSSPEKFTKCQKILVGTENDIDNDESMNTKLNCEIETVSMPNEEEASSNNVIIEKNQLIESLQSKNDSLKKEISFLKNRSFGYHSIESNGKMFDFYCGITKVMFDLIIELVSKVEINYYYTWSVKKLCLNDKVLMTLMKLRLNLCYTDLAFRFGISESTVGNIIITFISVLHEILFVSLMSKVPSQNKNQNCLPNCFKDFKNCRITLDCTEMSCDIPNSLIDQKLTYSSYKHRNTLKGLVGVAPNGVITYASKLYPGSTSDKKIVSHCGVLEILRVQPGDLVLADKGFLISDILPPGTSLNIPPFLMTPQFTPSEVIRTKNIARARIHVERVMVRLKNFKILAHIPNTLYTRASLVFQLCAALVNFQNPILKEVEHLFNINQE</sequence>
<feature type="domain" description="THAP-type" evidence="8">
    <location>
        <begin position="1"/>
        <end position="80"/>
    </location>
</feature>
<dbReference type="GO" id="GO:0008270">
    <property type="term" value="F:zinc ion binding"/>
    <property type="evidence" value="ECO:0007669"/>
    <property type="project" value="UniProtKB-KW"/>
</dbReference>
<evidence type="ECO:0000313" key="9">
    <source>
        <dbReference type="EMBL" id="KAF0710466.1"/>
    </source>
</evidence>
<dbReference type="PROSITE" id="PS50950">
    <property type="entry name" value="ZF_THAP"/>
    <property type="match status" value="1"/>
</dbReference>